<evidence type="ECO:0000256" key="6">
    <source>
        <dbReference type="ARBA" id="ARBA00023295"/>
    </source>
</evidence>
<feature type="region of interest" description="Disordered" evidence="9">
    <location>
        <begin position="63"/>
        <end position="214"/>
    </location>
</feature>
<dbReference type="EMBL" id="OOIN01000020">
    <property type="protein sequence ID" value="SPO27901.1"/>
    <property type="molecule type" value="Genomic_DNA"/>
</dbReference>
<dbReference type="OrthoDB" id="2099276at2759"/>
<feature type="compositionally biased region" description="Acidic residues" evidence="9">
    <location>
        <begin position="119"/>
        <end position="143"/>
    </location>
</feature>
<accession>A0A5C3EE32</accession>
<dbReference type="InterPro" id="IPR000445">
    <property type="entry name" value="HhH_motif"/>
</dbReference>
<comment type="catalytic activity">
    <reaction evidence="7 8">
        <text>2'-deoxyribonucleotide-(2'-deoxyribose 5'-phosphate)-2'-deoxyribonucleotide-DNA = a 3'-end 2'-deoxyribonucleotide-(2,3-dehydro-2,3-deoxyribose 5'-phosphate)-DNA + a 5'-end 5'-phospho-2'-deoxyribonucleoside-DNA + H(+)</text>
        <dbReference type="Rhea" id="RHEA:66592"/>
        <dbReference type="Rhea" id="RHEA-COMP:13180"/>
        <dbReference type="Rhea" id="RHEA-COMP:16897"/>
        <dbReference type="Rhea" id="RHEA-COMP:17067"/>
        <dbReference type="ChEBI" id="CHEBI:15378"/>
        <dbReference type="ChEBI" id="CHEBI:136412"/>
        <dbReference type="ChEBI" id="CHEBI:157695"/>
        <dbReference type="ChEBI" id="CHEBI:167181"/>
        <dbReference type="EC" id="4.2.99.18"/>
    </reaction>
</comment>
<gene>
    <name evidence="8" type="primary">NTH1</name>
    <name evidence="11" type="ORF">UTRI_05044</name>
</gene>
<keyword evidence="5 8" id="KW-0456">Lyase</keyword>
<dbReference type="PANTHER" id="PTHR43286">
    <property type="entry name" value="ENDONUCLEASE III-LIKE PROTEIN 1"/>
    <property type="match status" value="1"/>
</dbReference>
<evidence type="ECO:0000256" key="2">
    <source>
        <dbReference type="ARBA" id="ARBA00022763"/>
    </source>
</evidence>
<dbReference type="SMART" id="SM00478">
    <property type="entry name" value="ENDO3c"/>
    <property type="match status" value="1"/>
</dbReference>
<evidence type="ECO:0000256" key="8">
    <source>
        <dbReference type="HAMAP-Rule" id="MF_03183"/>
    </source>
</evidence>
<name>A0A5C3EE32_9BASI</name>
<dbReference type="PROSITE" id="PS01155">
    <property type="entry name" value="ENDONUCLEASE_III_2"/>
    <property type="match status" value="1"/>
</dbReference>
<dbReference type="GO" id="GO:0006285">
    <property type="term" value="P:base-excision repair, AP site formation"/>
    <property type="evidence" value="ECO:0007669"/>
    <property type="project" value="UniProtKB-UniRule"/>
</dbReference>
<evidence type="ECO:0000256" key="7">
    <source>
        <dbReference type="ARBA" id="ARBA00044632"/>
    </source>
</evidence>
<dbReference type="GO" id="GO:0005634">
    <property type="term" value="C:nucleus"/>
    <property type="evidence" value="ECO:0007669"/>
    <property type="project" value="UniProtKB-SubCell"/>
</dbReference>
<evidence type="ECO:0000313" key="12">
    <source>
        <dbReference type="Proteomes" id="UP000324022"/>
    </source>
</evidence>
<dbReference type="SUPFAM" id="SSF48150">
    <property type="entry name" value="DNA-glycosylase"/>
    <property type="match status" value="1"/>
</dbReference>
<protein>
    <recommendedName>
        <fullName evidence="8">Endonuclease III homolog</fullName>
        <ecNumber evidence="8">3.2.2.-</ecNumber>
        <ecNumber evidence="8">4.2.99.18</ecNumber>
    </recommendedName>
    <alternativeName>
        <fullName evidence="8">Bifunctional DNA N-glycosylase/DNA-(apurinic or apyrimidinic site) lyase</fullName>
        <shortName evidence="8">DNA glycosylase/AP lyase</shortName>
    </alternativeName>
</protein>
<evidence type="ECO:0000256" key="9">
    <source>
        <dbReference type="SAM" id="MobiDB-lite"/>
    </source>
</evidence>
<evidence type="ECO:0000256" key="4">
    <source>
        <dbReference type="ARBA" id="ARBA00023204"/>
    </source>
</evidence>
<dbReference type="InterPro" id="IPR003265">
    <property type="entry name" value="HhH-GPD_domain"/>
</dbReference>
<keyword evidence="8" id="KW-0539">Nucleus</keyword>
<dbReference type="HAMAP" id="MF_03183">
    <property type="entry name" value="Endonuclease_III_Nth"/>
    <property type="match status" value="1"/>
</dbReference>
<dbReference type="PANTHER" id="PTHR43286:SF1">
    <property type="entry name" value="ENDONUCLEASE III-LIKE PROTEIN 1"/>
    <property type="match status" value="1"/>
</dbReference>
<keyword evidence="6 8" id="KW-0326">Glycosidase</keyword>
<evidence type="ECO:0000256" key="1">
    <source>
        <dbReference type="ARBA" id="ARBA00008343"/>
    </source>
</evidence>
<feature type="region of interest" description="Disordered" evidence="9">
    <location>
        <begin position="254"/>
        <end position="280"/>
    </location>
</feature>
<reference evidence="11 12" key="1">
    <citation type="submission" date="2018-03" db="EMBL/GenBank/DDBJ databases">
        <authorList>
            <person name="Guldener U."/>
        </authorList>
    </citation>
    <scope>NUCLEOTIDE SEQUENCE [LARGE SCALE GENOMIC DNA]</scope>
    <source>
        <strain evidence="11 12">NBRC100155</strain>
    </source>
</reference>
<dbReference type="InterPro" id="IPR023170">
    <property type="entry name" value="HhH_base_excis_C"/>
</dbReference>
<dbReference type="EC" id="3.2.2.-" evidence="8"/>
<dbReference type="EC" id="4.2.99.18" evidence="8"/>
<keyword evidence="12" id="KW-1185">Reference proteome</keyword>
<feature type="compositionally biased region" description="Low complexity" evidence="9">
    <location>
        <begin position="158"/>
        <end position="168"/>
    </location>
</feature>
<evidence type="ECO:0000256" key="3">
    <source>
        <dbReference type="ARBA" id="ARBA00022801"/>
    </source>
</evidence>
<comment type="subcellular location">
    <subcellularLocation>
        <location evidence="8">Nucleus</location>
    </subcellularLocation>
    <subcellularLocation>
        <location evidence="8">Mitochondrion</location>
    </subcellularLocation>
</comment>
<dbReference type="InterPro" id="IPR030841">
    <property type="entry name" value="NTH1"/>
</dbReference>
<dbReference type="GO" id="GO:0005739">
    <property type="term" value="C:mitochondrion"/>
    <property type="evidence" value="ECO:0007669"/>
    <property type="project" value="UniProtKB-SubCell"/>
</dbReference>
<evidence type="ECO:0000313" key="11">
    <source>
        <dbReference type="EMBL" id="SPO27901.1"/>
    </source>
</evidence>
<sequence length="566" mass="61030">MSGVRASARRKLFAPTPITSSIPSSAAVVAADEVPKTVGKSNGTNGANQLDDAALAAVLSAADSRRSYSLRRRVATTSTPAIASSGRASPRNMQKNGIKTAAATATAKRARSPRTTASEAEDSELGSDFSDDAEGSTSDDDSDVFTASPRSDKKGKAKITSATATISTPKRTRKTAKRDPEDATSSRTRKSSSASPKKTPASPFDVSPRKPTRKPIKVNLLPHEAHPAPPNWEIVYNLLSKQRSKIIAPVDTMGCEENGREDRRADSWRSSEESPEDAAKRERLATLVSLMLSSQTKDPVTAEAVYNLQRTLPNGLCLQSLLEADDSTISSCIAKVGFWRRKTGYLKSAARILQSDFDGDVPKTVDELCSLPGVGPKMAFLALSSMGIQIGIGVDTHVHRLTNRLGWHNTKTPEETRLNLQSWLPQELHGKINRLLVGFGQVICVPVGPRCDLCTLGGGKGLCPSERKVDEKSALKRVKVDLLDSDDDMVAGQGENWVKTEKAEAKVKVEMEFELDGPDGKAALMKVGDLTKPMKGDEVIKVKKEQSDEEEALKIDAATVDKALEW</sequence>
<feature type="domain" description="HhH-GPD" evidence="10">
    <location>
        <begin position="292"/>
        <end position="442"/>
    </location>
</feature>
<dbReference type="Gene3D" id="1.10.1670.10">
    <property type="entry name" value="Helix-hairpin-Helix base-excision DNA repair enzymes (C-terminal)"/>
    <property type="match status" value="1"/>
</dbReference>
<organism evidence="11 12">
    <name type="scientific">Ustilago trichophora</name>
    <dbReference type="NCBI Taxonomy" id="86804"/>
    <lineage>
        <taxon>Eukaryota</taxon>
        <taxon>Fungi</taxon>
        <taxon>Dikarya</taxon>
        <taxon>Basidiomycota</taxon>
        <taxon>Ustilaginomycotina</taxon>
        <taxon>Ustilaginomycetes</taxon>
        <taxon>Ustilaginales</taxon>
        <taxon>Ustilaginaceae</taxon>
        <taxon>Ustilago</taxon>
    </lineage>
</organism>
<keyword evidence="8" id="KW-0496">Mitochondrion</keyword>
<comment type="function">
    <text evidence="8">Bifunctional DNA N-glycosylase with associated apurinic/apyrimidinic (AP) lyase function that catalyzes the first step in base excision repair (BER), the primary repair pathway for the repair of oxidative DNA damage. The DNA N-glycosylase activity releases the damaged DNA base from DNA by cleaving the N-glycosidic bond, leaving an AP site. The AP lyase activity cleaves the phosphodiester bond 3' to the AP site by a beta-elimination. Primarily recognizes and repairs oxidative base damage of pyrimidines.</text>
</comment>
<feature type="compositionally biased region" description="Basic and acidic residues" evidence="9">
    <location>
        <begin position="257"/>
        <end position="280"/>
    </location>
</feature>
<evidence type="ECO:0000256" key="5">
    <source>
        <dbReference type="ARBA" id="ARBA00023239"/>
    </source>
</evidence>
<dbReference type="InterPro" id="IPR004036">
    <property type="entry name" value="Endonuclease-III-like_CS2"/>
</dbReference>
<dbReference type="Gene3D" id="1.10.340.30">
    <property type="entry name" value="Hypothetical protein, domain 2"/>
    <property type="match status" value="1"/>
</dbReference>
<dbReference type="FunFam" id="1.10.340.30:FF:000001">
    <property type="entry name" value="Endonuclease III"/>
    <property type="match status" value="1"/>
</dbReference>
<dbReference type="CDD" id="cd00056">
    <property type="entry name" value="ENDO3c"/>
    <property type="match status" value="1"/>
</dbReference>
<dbReference type="Pfam" id="PF00730">
    <property type="entry name" value="HhH-GPD"/>
    <property type="match status" value="1"/>
</dbReference>
<evidence type="ECO:0000259" key="10">
    <source>
        <dbReference type="SMART" id="SM00478"/>
    </source>
</evidence>
<keyword evidence="2 8" id="KW-0227">DNA damage</keyword>
<dbReference type="InterPro" id="IPR011257">
    <property type="entry name" value="DNA_glycosylase"/>
</dbReference>
<feature type="compositionally biased region" description="Low complexity" evidence="9">
    <location>
        <begin position="183"/>
        <end position="203"/>
    </location>
</feature>
<dbReference type="GO" id="GO:0003677">
    <property type="term" value="F:DNA binding"/>
    <property type="evidence" value="ECO:0007669"/>
    <property type="project" value="UniProtKB-UniRule"/>
</dbReference>
<dbReference type="Proteomes" id="UP000324022">
    <property type="component" value="Unassembled WGS sequence"/>
</dbReference>
<keyword evidence="4 8" id="KW-0234">DNA repair</keyword>
<keyword evidence="3 8" id="KW-0378">Hydrolase</keyword>
<feature type="compositionally biased region" description="Low complexity" evidence="9">
    <location>
        <begin position="99"/>
        <end position="118"/>
    </location>
</feature>
<comment type="caution">
    <text evidence="8">Lacks conserved residue(s) required for the propagation of feature annotation.</text>
</comment>
<dbReference type="GO" id="GO:0006289">
    <property type="term" value="P:nucleotide-excision repair"/>
    <property type="evidence" value="ECO:0007669"/>
    <property type="project" value="TreeGrafter"/>
</dbReference>
<dbReference type="GO" id="GO:0000703">
    <property type="term" value="F:oxidized pyrimidine nucleobase lesion DNA N-glycosylase activity"/>
    <property type="evidence" value="ECO:0007669"/>
    <property type="project" value="UniProtKB-UniRule"/>
</dbReference>
<dbReference type="AlphaFoldDB" id="A0A5C3EE32"/>
<dbReference type="GO" id="GO:0140078">
    <property type="term" value="F:class I DNA-(apurinic or apyrimidinic site) endonuclease activity"/>
    <property type="evidence" value="ECO:0007669"/>
    <property type="project" value="UniProtKB-EC"/>
</dbReference>
<proteinExistence type="inferred from homology"/>
<comment type="similarity">
    <text evidence="1 8">Belongs to the Nth/MutY family.</text>
</comment>
<dbReference type="Pfam" id="PF00633">
    <property type="entry name" value="HHH"/>
    <property type="match status" value="1"/>
</dbReference>